<dbReference type="InterPro" id="IPR001206">
    <property type="entry name" value="Diacylglycerol_kinase_cat_dom"/>
</dbReference>
<dbReference type="GO" id="GO:0046872">
    <property type="term" value="F:metal ion binding"/>
    <property type="evidence" value="ECO:0007669"/>
    <property type="project" value="UniProtKB-KW"/>
</dbReference>
<keyword evidence="3" id="KW-0808">Transferase</keyword>
<dbReference type="PROSITE" id="PS50146">
    <property type="entry name" value="DAGK"/>
    <property type="match status" value="1"/>
</dbReference>
<dbReference type="InterPro" id="IPR045540">
    <property type="entry name" value="YegS/DAGK_C"/>
</dbReference>
<dbReference type="PANTHER" id="PTHR12358">
    <property type="entry name" value="SPHINGOSINE KINASE"/>
    <property type="match status" value="1"/>
</dbReference>
<reference evidence="13 14" key="1">
    <citation type="submission" date="2019-09" db="EMBL/GenBank/DDBJ databases">
        <title>Salinarimonas rosea gen. nov., sp. nov., a new member of the a-2 subgroup of the Proteobacteria.</title>
        <authorList>
            <person name="Liu J."/>
        </authorList>
    </citation>
    <scope>NUCLEOTIDE SEQUENCE [LARGE SCALE GENOMIC DNA]</scope>
    <source>
        <strain evidence="13 14">BN140002</strain>
    </source>
</reference>
<keyword evidence="4" id="KW-0479">Metal-binding</keyword>
<dbReference type="GO" id="GO:0005524">
    <property type="term" value="F:ATP binding"/>
    <property type="evidence" value="ECO:0007669"/>
    <property type="project" value="UniProtKB-KW"/>
</dbReference>
<keyword evidence="7" id="KW-0067">ATP-binding</keyword>
<dbReference type="GO" id="GO:0004143">
    <property type="term" value="F:ATP-dependent diacylglycerol kinase activity"/>
    <property type="evidence" value="ECO:0007669"/>
    <property type="project" value="TreeGrafter"/>
</dbReference>
<dbReference type="NCBIfam" id="NF009604">
    <property type="entry name" value="PRK13057.1"/>
    <property type="match status" value="1"/>
</dbReference>
<evidence type="ECO:0000259" key="12">
    <source>
        <dbReference type="PROSITE" id="PS50146"/>
    </source>
</evidence>
<evidence type="ECO:0000256" key="10">
    <source>
        <dbReference type="ARBA" id="ARBA00023209"/>
    </source>
</evidence>
<evidence type="ECO:0000256" key="7">
    <source>
        <dbReference type="ARBA" id="ARBA00022840"/>
    </source>
</evidence>
<evidence type="ECO:0000313" key="14">
    <source>
        <dbReference type="Proteomes" id="UP000323142"/>
    </source>
</evidence>
<keyword evidence="6 13" id="KW-0418">Kinase</keyword>
<feature type="domain" description="DAGKc" evidence="12">
    <location>
        <begin position="16"/>
        <end position="143"/>
    </location>
</feature>
<keyword evidence="14" id="KW-1185">Reference proteome</keyword>
<evidence type="ECO:0000256" key="2">
    <source>
        <dbReference type="ARBA" id="ARBA00022516"/>
    </source>
</evidence>
<dbReference type="SMART" id="SM00046">
    <property type="entry name" value="DAGKc"/>
    <property type="match status" value="1"/>
</dbReference>
<keyword evidence="5" id="KW-0547">Nucleotide-binding</keyword>
<keyword evidence="8" id="KW-0460">Magnesium</keyword>
<dbReference type="GO" id="GO:0005886">
    <property type="term" value="C:plasma membrane"/>
    <property type="evidence" value="ECO:0007669"/>
    <property type="project" value="TreeGrafter"/>
</dbReference>
<dbReference type="Pfam" id="PF19279">
    <property type="entry name" value="YegS_C"/>
    <property type="match status" value="1"/>
</dbReference>
<accession>A0A5B2V6L3</accession>
<dbReference type="InterPro" id="IPR050187">
    <property type="entry name" value="Lipid_Phosphate_FormReg"/>
</dbReference>
<dbReference type="InterPro" id="IPR016064">
    <property type="entry name" value="NAD/diacylglycerol_kinase_sf"/>
</dbReference>
<name>A0A5B2V6L3_9HYPH</name>
<dbReference type="Proteomes" id="UP000323142">
    <property type="component" value="Unassembled WGS sequence"/>
</dbReference>
<dbReference type="GO" id="GO:0008654">
    <property type="term" value="P:phospholipid biosynthetic process"/>
    <property type="evidence" value="ECO:0007669"/>
    <property type="project" value="UniProtKB-KW"/>
</dbReference>
<organism evidence="13 14">
    <name type="scientific">Salinarimonas soli</name>
    <dbReference type="NCBI Taxonomy" id="1638099"/>
    <lineage>
        <taxon>Bacteria</taxon>
        <taxon>Pseudomonadati</taxon>
        <taxon>Pseudomonadota</taxon>
        <taxon>Alphaproteobacteria</taxon>
        <taxon>Hyphomicrobiales</taxon>
        <taxon>Salinarimonadaceae</taxon>
        <taxon>Salinarimonas</taxon>
    </lineage>
</organism>
<dbReference type="Gene3D" id="2.60.200.40">
    <property type="match status" value="1"/>
</dbReference>
<sequence length="312" mass="33417">MQSSADEKRTKEHARPGRPRALVLVNAKSRLGADVADSAGDLLGSRGLDVRVEDCNQSGGLSSLIRRFADRVDLVIVGGGDGTMNAAAAGLIETRLPLGILPLGTGNDLARTLGLPLTLEAAADVIAAGHQAEIDVGEVNGLPFFNVASIGLSAELAVSLTGDLKRRWGRFGYAIAAMRVLTHAKPFRATIRSADGSARVVTLQVAVGNGRFYGGGNVIRSDARIDDANLDLYSLEMTRAWKLALMARSFRIGEHGAWREVRQVRAEEFDVITRRPKPVNADGEIITRTPARFRVLPKAVRVFVPKPEPSAP</sequence>
<evidence type="ECO:0000256" key="5">
    <source>
        <dbReference type="ARBA" id="ARBA00022741"/>
    </source>
</evidence>
<evidence type="ECO:0000313" key="13">
    <source>
        <dbReference type="EMBL" id="KAA2235153.1"/>
    </source>
</evidence>
<dbReference type="NCBIfam" id="TIGR00147">
    <property type="entry name" value="YegS/Rv2252/BmrU family lipid kinase"/>
    <property type="match status" value="1"/>
</dbReference>
<dbReference type="AlphaFoldDB" id="A0A5B2V6L3"/>
<keyword evidence="11" id="KW-1208">Phospholipid metabolism</keyword>
<dbReference type="SUPFAM" id="SSF111331">
    <property type="entry name" value="NAD kinase/diacylglycerol kinase-like"/>
    <property type="match status" value="1"/>
</dbReference>
<keyword evidence="9" id="KW-0443">Lipid metabolism</keyword>
<dbReference type="InterPro" id="IPR005218">
    <property type="entry name" value="Diacylglycerol/lipid_kinase"/>
</dbReference>
<evidence type="ECO:0000256" key="9">
    <source>
        <dbReference type="ARBA" id="ARBA00023098"/>
    </source>
</evidence>
<proteinExistence type="predicted"/>
<dbReference type="PANTHER" id="PTHR12358:SF106">
    <property type="entry name" value="LIPID KINASE YEGS"/>
    <property type="match status" value="1"/>
</dbReference>
<evidence type="ECO:0000256" key="4">
    <source>
        <dbReference type="ARBA" id="ARBA00022723"/>
    </source>
</evidence>
<keyword evidence="10" id="KW-0594">Phospholipid biosynthesis</keyword>
<reference evidence="13 14" key="2">
    <citation type="submission" date="2019-09" db="EMBL/GenBank/DDBJ databases">
        <authorList>
            <person name="Jin C."/>
        </authorList>
    </citation>
    <scope>NUCLEOTIDE SEQUENCE [LARGE SCALE GENOMIC DNA]</scope>
    <source>
        <strain evidence="13 14">BN140002</strain>
    </source>
</reference>
<evidence type="ECO:0000256" key="3">
    <source>
        <dbReference type="ARBA" id="ARBA00022679"/>
    </source>
</evidence>
<gene>
    <name evidence="13" type="ORF">F0L46_20625</name>
</gene>
<dbReference type="OrthoDB" id="142078at2"/>
<dbReference type="Pfam" id="PF00781">
    <property type="entry name" value="DAGK_cat"/>
    <property type="match status" value="1"/>
</dbReference>
<dbReference type="InterPro" id="IPR017438">
    <property type="entry name" value="ATP-NAD_kinase_N"/>
</dbReference>
<comment type="cofactor">
    <cofactor evidence="1">
        <name>Mg(2+)</name>
        <dbReference type="ChEBI" id="CHEBI:18420"/>
    </cofactor>
</comment>
<evidence type="ECO:0000256" key="8">
    <source>
        <dbReference type="ARBA" id="ARBA00022842"/>
    </source>
</evidence>
<evidence type="ECO:0000256" key="6">
    <source>
        <dbReference type="ARBA" id="ARBA00022777"/>
    </source>
</evidence>
<keyword evidence="2" id="KW-0444">Lipid biosynthesis</keyword>
<dbReference type="EMBL" id="VUOA01000037">
    <property type="protein sequence ID" value="KAA2235153.1"/>
    <property type="molecule type" value="Genomic_DNA"/>
</dbReference>
<comment type="caution">
    <text evidence="13">The sequence shown here is derived from an EMBL/GenBank/DDBJ whole genome shotgun (WGS) entry which is preliminary data.</text>
</comment>
<evidence type="ECO:0000256" key="1">
    <source>
        <dbReference type="ARBA" id="ARBA00001946"/>
    </source>
</evidence>
<protein>
    <submittedName>
        <fullName evidence="13">Lipid kinase</fullName>
    </submittedName>
</protein>
<dbReference type="RefSeq" id="WP_149821100.1">
    <property type="nucleotide sequence ID" value="NZ_VUOA01000037.1"/>
</dbReference>
<evidence type="ECO:0000256" key="11">
    <source>
        <dbReference type="ARBA" id="ARBA00023264"/>
    </source>
</evidence>
<dbReference type="Gene3D" id="3.40.50.10330">
    <property type="entry name" value="Probable inorganic polyphosphate/atp-NAD kinase, domain 1"/>
    <property type="match status" value="1"/>
</dbReference>